<dbReference type="EMBL" id="CAJGYM010000005">
    <property type="protein sequence ID" value="CAD6186587.1"/>
    <property type="molecule type" value="Genomic_DNA"/>
</dbReference>
<feature type="signal peptide" evidence="1">
    <location>
        <begin position="1"/>
        <end position="22"/>
    </location>
</feature>
<keyword evidence="3" id="KW-1185">Reference proteome</keyword>
<gene>
    <name evidence="2" type="ORF">CAUJ_LOCUS2506</name>
</gene>
<evidence type="ECO:0000313" key="3">
    <source>
        <dbReference type="Proteomes" id="UP000835052"/>
    </source>
</evidence>
<organism evidence="2 3">
    <name type="scientific">Caenorhabditis auriculariae</name>
    <dbReference type="NCBI Taxonomy" id="2777116"/>
    <lineage>
        <taxon>Eukaryota</taxon>
        <taxon>Metazoa</taxon>
        <taxon>Ecdysozoa</taxon>
        <taxon>Nematoda</taxon>
        <taxon>Chromadorea</taxon>
        <taxon>Rhabditida</taxon>
        <taxon>Rhabditina</taxon>
        <taxon>Rhabditomorpha</taxon>
        <taxon>Rhabditoidea</taxon>
        <taxon>Rhabditidae</taxon>
        <taxon>Peloderinae</taxon>
        <taxon>Caenorhabditis</taxon>
    </lineage>
</organism>
<accession>A0A8S1GSG2</accession>
<proteinExistence type="predicted"/>
<evidence type="ECO:0008006" key="4">
    <source>
        <dbReference type="Google" id="ProtNLM"/>
    </source>
</evidence>
<sequence length="160" mass="18763">MSLQKNLLATLVIYSFWTVVDGSGDVDREEVQRRMQLGAEELKKFGLSEVEKKMTRMEGLFRLHSSEGLKNVFHDRAKLKFGDFVFQGIDEIVLWFQTMVYKDGIDQFHFSRHLKYDEKTTNVKSSGFLIIGYGMFEYSLSAARDENYDYYLDSLQIWIP</sequence>
<name>A0A8S1GSG2_9PELO</name>
<dbReference type="AlphaFoldDB" id="A0A8S1GSG2"/>
<evidence type="ECO:0000313" key="2">
    <source>
        <dbReference type="EMBL" id="CAD6186587.1"/>
    </source>
</evidence>
<reference evidence="2" key="1">
    <citation type="submission" date="2020-10" db="EMBL/GenBank/DDBJ databases">
        <authorList>
            <person name="Kikuchi T."/>
        </authorList>
    </citation>
    <scope>NUCLEOTIDE SEQUENCE</scope>
    <source>
        <strain evidence="2">NKZ352</strain>
    </source>
</reference>
<dbReference type="Proteomes" id="UP000835052">
    <property type="component" value="Unassembled WGS sequence"/>
</dbReference>
<evidence type="ECO:0000256" key="1">
    <source>
        <dbReference type="SAM" id="SignalP"/>
    </source>
</evidence>
<protein>
    <recommendedName>
        <fullName evidence="4">Domain of unknown function WSN domain-containing protein</fullName>
    </recommendedName>
</protein>
<comment type="caution">
    <text evidence="2">The sequence shown here is derived from an EMBL/GenBank/DDBJ whole genome shotgun (WGS) entry which is preliminary data.</text>
</comment>
<keyword evidence="1" id="KW-0732">Signal</keyword>
<feature type="chain" id="PRO_5035935475" description="Domain of unknown function WSN domain-containing protein" evidence="1">
    <location>
        <begin position="23"/>
        <end position="160"/>
    </location>
</feature>